<proteinExistence type="predicted"/>
<dbReference type="InParanoid" id="A0A3Q7HBP9"/>
<organism evidence="1">
    <name type="scientific">Solanum lycopersicum</name>
    <name type="common">Tomato</name>
    <name type="synonym">Lycopersicon esculentum</name>
    <dbReference type="NCBI Taxonomy" id="4081"/>
    <lineage>
        <taxon>Eukaryota</taxon>
        <taxon>Viridiplantae</taxon>
        <taxon>Streptophyta</taxon>
        <taxon>Embryophyta</taxon>
        <taxon>Tracheophyta</taxon>
        <taxon>Spermatophyta</taxon>
        <taxon>Magnoliopsida</taxon>
        <taxon>eudicotyledons</taxon>
        <taxon>Gunneridae</taxon>
        <taxon>Pentapetalae</taxon>
        <taxon>asterids</taxon>
        <taxon>lamiids</taxon>
        <taxon>Solanales</taxon>
        <taxon>Solanaceae</taxon>
        <taxon>Solanoideae</taxon>
        <taxon>Solaneae</taxon>
        <taxon>Solanum</taxon>
        <taxon>Solanum subgen. Lycopersicon</taxon>
    </lineage>
</organism>
<dbReference type="Gramene" id="Solyc05g023735.1.1">
    <property type="protein sequence ID" value="Solyc05g023735.1.1"/>
    <property type="gene ID" value="Solyc05g023735.1"/>
</dbReference>
<accession>A0A3Q7HBP9</accession>
<name>A0A3Q7HBP9_SOLLC</name>
<reference evidence="1" key="1">
    <citation type="journal article" date="2012" name="Nature">
        <title>The tomato genome sequence provides insights into fleshy fruit evolution.</title>
        <authorList>
            <consortium name="Tomato Genome Consortium"/>
        </authorList>
    </citation>
    <scope>NUCLEOTIDE SEQUENCE [LARGE SCALE GENOMIC DNA]</scope>
    <source>
        <strain evidence="1">cv. Heinz 1706</strain>
    </source>
</reference>
<evidence type="ECO:0000313" key="2">
    <source>
        <dbReference type="Proteomes" id="UP000004994"/>
    </source>
</evidence>
<evidence type="ECO:0000313" key="1">
    <source>
        <dbReference type="EnsemblPlants" id="Solyc05g023735.1.1"/>
    </source>
</evidence>
<reference evidence="1" key="2">
    <citation type="submission" date="2019-01" db="UniProtKB">
        <authorList>
            <consortium name="EnsemblPlants"/>
        </authorList>
    </citation>
    <scope>IDENTIFICATION</scope>
    <source>
        <strain evidence="1">cv. Heinz 1706</strain>
    </source>
</reference>
<sequence length="72" mass="7767">MKELIINITSTYCVVGATVTHTGADAATTPAAGEKKVLKLEENAFMGDTWKLKVGGFGKLGLLWIERVELET</sequence>
<protein>
    <submittedName>
        <fullName evidence="1">Uncharacterized protein</fullName>
    </submittedName>
</protein>
<dbReference type="SMR" id="A0A3Q7HBP9"/>
<dbReference type="AlphaFoldDB" id="A0A3Q7HBP9"/>
<dbReference type="EnsemblPlants" id="Solyc05g023735.1.1">
    <property type="protein sequence ID" value="Solyc05g023735.1.1"/>
    <property type="gene ID" value="Solyc05g023735.1"/>
</dbReference>
<keyword evidence="2" id="KW-1185">Reference proteome</keyword>
<dbReference type="Proteomes" id="UP000004994">
    <property type="component" value="Chromosome 5"/>
</dbReference>